<organism evidence="1 2">
    <name type="scientific">Thalictrum thalictroides</name>
    <name type="common">Rue-anemone</name>
    <name type="synonym">Anemone thalictroides</name>
    <dbReference type="NCBI Taxonomy" id="46969"/>
    <lineage>
        <taxon>Eukaryota</taxon>
        <taxon>Viridiplantae</taxon>
        <taxon>Streptophyta</taxon>
        <taxon>Embryophyta</taxon>
        <taxon>Tracheophyta</taxon>
        <taxon>Spermatophyta</taxon>
        <taxon>Magnoliopsida</taxon>
        <taxon>Ranunculales</taxon>
        <taxon>Ranunculaceae</taxon>
        <taxon>Thalictroideae</taxon>
        <taxon>Thalictrum</taxon>
    </lineage>
</organism>
<sequence length="72" mass="8126">MQVVVFPNVDAHWCHKLVCTNDIMCTNVDVHQCRCAANYAQVAKPMLCRRTGGDAMSPQKANSIMLFREKDN</sequence>
<name>A0A7J6UVR3_THATH</name>
<gene>
    <name evidence="1" type="ORF">FRX31_033710</name>
</gene>
<evidence type="ECO:0000313" key="1">
    <source>
        <dbReference type="EMBL" id="KAF5176703.1"/>
    </source>
</evidence>
<reference evidence="1 2" key="1">
    <citation type="submission" date="2020-06" db="EMBL/GenBank/DDBJ databases">
        <title>Transcriptomic and genomic resources for Thalictrum thalictroides and T. hernandezii: Facilitating candidate gene discovery in an emerging model plant lineage.</title>
        <authorList>
            <person name="Arias T."/>
            <person name="Riano-Pachon D.M."/>
            <person name="Di Stilio V.S."/>
        </authorList>
    </citation>
    <scope>NUCLEOTIDE SEQUENCE [LARGE SCALE GENOMIC DNA]</scope>
    <source>
        <strain evidence="2">cv. WT478/WT964</strain>
        <tissue evidence="1">Leaves</tissue>
    </source>
</reference>
<dbReference type="Proteomes" id="UP000554482">
    <property type="component" value="Unassembled WGS sequence"/>
</dbReference>
<evidence type="ECO:0000313" key="2">
    <source>
        <dbReference type="Proteomes" id="UP000554482"/>
    </source>
</evidence>
<accession>A0A7J6UVR3</accession>
<keyword evidence="2" id="KW-1185">Reference proteome</keyword>
<proteinExistence type="predicted"/>
<dbReference type="EMBL" id="JABWDY010042357">
    <property type="protein sequence ID" value="KAF5176703.1"/>
    <property type="molecule type" value="Genomic_DNA"/>
</dbReference>
<comment type="caution">
    <text evidence="1">The sequence shown here is derived from an EMBL/GenBank/DDBJ whole genome shotgun (WGS) entry which is preliminary data.</text>
</comment>
<protein>
    <submittedName>
        <fullName evidence="1">Uncharacterized protein</fullName>
    </submittedName>
</protein>
<dbReference type="AlphaFoldDB" id="A0A7J6UVR3"/>